<proteinExistence type="predicted"/>
<organism evidence="1 2">
    <name type="scientific">Rotaria sordida</name>
    <dbReference type="NCBI Taxonomy" id="392033"/>
    <lineage>
        <taxon>Eukaryota</taxon>
        <taxon>Metazoa</taxon>
        <taxon>Spiralia</taxon>
        <taxon>Gnathifera</taxon>
        <taxon>Rotifera</taxon>
        <taxon>Eurotatoria</taxon>
        <taxon>Bdelloidea</taxon>
        <taxon>Philodinida</taxon>
        <taxon>Philodinidae</taxon>
        <taxon>Rotaria</taxon>
    </lineage>
</organism>
<protein>
    <submittedName>
        <fullName evidence="1">Uncharacterized protein</fullName>
    </submittedName>
</protein>
<dbReference type="Proteomes" id="UP000663874">
    <property type="component" value="Unassembled WGS sequence"/>
</dbReference>
<dbReference type="AlphaFoldDB" id="A0A820M425"/>
<name>A0A820M425_9BILA</name>
<evidence type="ECO:0000313" key="2">
    <source>
        <dbReference type="Proteomes" id="UP000663874"/>
    </source>
</evidence>
<feature type="non-terminal residue" evidence="1">
    <location>
        <position position="1"/>
    </location>
</feature>
<accession>A0A820M425</accession>
<reference evidence="1" key="1">
    <citation type="submission" date="2021-02" db="EMBL/GenBank/DDBJ databases">
        <authorList>
            <person name="Nowell W R."/>
        </authorList>
    </citation>
    <scope>NUCLEOTIDE SEQUENCE</scope>
</reference>
<dbReference type="EMBL" id="CAJOBE010054661">
    <property type="protein sequence ID" value="CAF4368134.1"/>
    <property type="molecule type" value="Genomic_DNA"/>
</dbReference>
<comment type="caution">
    <text evidence="1">The sequence shown here is derived from an EMBL/GenBank/DDBJ whole genome shotgun (WGS) entry which is preliminary data.</text>
</comment>
<evidence type="ECO:0000313" key="1">
    <source>
        <dbReference type="EMBL" id="CAF4368134.1"/>
    </source>
</evidence>
<sequence>MKAEIKKMALTLYLGESDLTVRRAPRDDKSKLANVQIDT</sequence>
<gene>
    <name evidence="1" type="ORF">FNK824_LOCUS42901</name>
</gene>